<evidence type="ECO:0000256" key="1">
    <source>
        <dbReference type="SAM" id="Phobius"/>
    </source>
</evidence>
<keyword evidence="1" id="KW-0812">Transmembrane</keyword>
<organism evidence="2 3">
    <name type="scientific">Roseateles subflavus</name>
    <dbReference type="NCBI Taxonomy" id="3053353"/>
    <lineage>
        <taxon>Bacteria</taxon>
        <taxon>Pseudomonadati</taxon>
        <taxon>Pseudomonadota</taxon>
        <taxon>Betaproteobacteria</taxon>
        <taxon>Burkholderiales</taxon>
        <taxon>Sphaerotilaceae</taxon>
        <taxon>Roseateles</taxon>
    </lineage>
</organism>
<evidence type="ECO:0000313" key="2">
    <source>
        <dbReference type="EMBL" id="MDL5030628.1"/>
    </source>
</evidence>
<feature type="transmembrane region" description="Helical" evidence="1">
    <location>
        <begin position="128"/>
        <end position="149"/>
    </location>
</feature>
<dbReference type="Proteomes" id="UP001238603">
    <property type="component" value="Unassembled WGS sequence"/>
</dbReference>
<accession>A0ABT7LCP3</accession>
<reference evidence="2 3" key="1">
    <citation type="submission" date="2023-06" db="EMBL/GenBank/DDBJ databases">
        <title>Pelomonas sp. APW6 16S ribosomal RNA gene genome sequencing and assembly.</title>
        <authorList>
            <person name="Woo H."/>
        </authorList>
    </citation>
    <scope>NUCLEOTIDE SEQUENCE [LARGE SCALE GENOMIC DNA]</scope>
    <source>
        <strain evidence="2 3">APW6</strain>
    </source>
</reference>
<protein>
    <submittedName>
        <fullName evidence="2">Uncharacterized protein</fullName>
    </submittedName>
</protein>
<evidence type="ECO:0000313" key="3">
    <source>
        <dbReference type="Proteomes" id="UP001238603"/>
    </source>
</evidence>
<gene>
    <name evidence="2" type="ORF">QRD43_01815</name>
</gene>
<proteinExistence type="predicted"/>
<name>A0ABT7LCP3_9BURK</name>
<feature type="transmembrane region" description="Helical" evidence="1">
    <location>
        <begin position="169"/>
        <end position="195"/>
    </location>
</feature>
<feature type="transmembrane region" description="Helical" evidence="1">
    <location>
        <begin position="63"/>
        <end position="80"/>
    </location>
</feature>
<keyword evidence="3" id="KW-1185">Reference proteome</keyword>
<dbReference type="EMBL" id="JASVDS010000001">
    <property type="protein sequence ID" value="MDL5030628.1"/>
    <property type="molecule type" value="Genomic_DNA"/>
</dbReference>
<feature type="transmembrane region" description="Helical" evidence="1">
    <location>
        <begin position="216"/>
        <end position="238"/>
    </location>
</feature>
<keyword evidence="1" id="KW-1133">Transmembrane helix</keyword>
<keyword evidence="1" id="KW-0472">Membrane</keyword>
<feature type="transmembrane region" description="Helical" evidence="1">
    <location>
        <begin position="92"/>
        <end position="116"/>
    </location>
</feature>
<sequence>MTFEATLVVAAAILALGRFLDQYHLKSRSAKWLVELARSALVRSFIFLDDVRPVQIARSVLRWRWWVVIPSMFSTGALLWTYGAPSLVLFNFWFGAGISWLAFLSPLLIQLLYFSVLSLAARRLSDPLCTALLFMSIALFIGLQPAIYFSLKNVQSMYGVMLTQHFQNLALLSVVAPLALLLLFVAIFALKYFTLLLRWLIMKVIDAATEPKSDPFVYFAAIWAVALVLQQAAATLLIGK</sequence>
<comment type="caution">
    <text evidence="2">The sequence shown here is derived from an EMBL/GenBank/DDBJ whole genome shotgun (WGS) entry which is preliminary data.</text>
</comment>
<dbReference type="RefSeq" id="WP_285980761.1">
    <property type="nucleotide sequence ID" value="NZ_JASVDS010000001.1"/>
</dbReference>